<dbReference type="GO" id="GO:0017183">
    <property type="term" value="P:protein histidyl modification to diphthamide"/>
    <property type="evidence" value="ECO:0007669"/>
    <property type="project" value="InterPro"/>
</dbReference>
<dbReference type="Pfam" id="PF01866">
    <property type="entry name" value="Diphthamide_syn"/>
    <property type="match status" value="1"/>
</dbReference>
<dbReference type="GO" id="GO:0090560">
    <property type="term" value="F:2-(3-amino-3-carboxypropyl)histidine synthase activity"/>
    <property type="evidence" value="ECO:0007669"/>
    <property type="project" value="InterPro"/>
</dbReference>
<protein>
    <submittedName>
        <fullName evidence="3">Diphthamide biosynthesis protein 2 (inferred by orthology to a C. elegans protein)</fullName>
    </submittedName>
</protein>
<organism evidence="3">
    <name type="scientific">Nippostrongylus brasiliensis</name>
    <name type="common">Rat hookworm</name>
    <dbReference type="NCBI Taxonomy" id="27835"/>
    <lineage>
        <taxon>Eukaryota</taxon>
        <taxon>Metazoa</taxon>
        <taxon>Ecdysozoa</taxon>
        <taxon>Nematoda</taxon>
        <taxon>Chromadorea</taxon>
        <taxon>Rhabditida</taxon>
        <taxon>Rhabditina</taxon>
        <taxon>Rhabditomorpha</taxon>
        <taxon>Strongyloidea</taxon>
        <taxon>Heligmosomidae</taxon>
        <taxon>Nippostrongylus</taxon>
    </lineage>
</organism>
<dbReference type="NCBIfam" id="TIGR00322">
    <property type="entry name" value="diphth2_R"/>
    <property type="match status" value="1"/>
</dbReference>
<keyword evidence="2" id="KW-1185">Reference proteome</keyword>
<evidence type="ECO:0000313" key="3">
    <source>
        <dbReference type="WBParaSite" id="NBR_0001900201-mRNA-1"/>
    </source>
</evidence>
<dbReference type="PANTHER" id="PTHR10762:SF2">
    <property type="entry name" value="2-(3-AMINO-3-CARBOXYPROPYL)HISTIDINE SYNTHASE SUBUNIT 2"/>
    <property type="match status" value="1"/>
</dbReference>
<dbReference type="AlphaFoldDB" id="A0A0N4YP31"/>
<reference evidence="3" key="1">
    <citation type="submission" date="2017-02" db="UniProtKB">
        <authorList>
            <consortium name="WormBaseParasite"/>
        </authorList>
    </citation>
    <scope>IDENTIFICATION</scope>
</reference>
<dbReference type="SFLD" id="SFLDS00032">
    <property type="entry name" value="Radical_SAM_3-amino-3-carboxyp"/>
    <property type="match status" value="1"/>
</dbReference>
<dbReference type="PANTHER" id="PTHR10762">
    <property type="entry name" value="DIPHTHAMIDE BIOSYNTHESIS PROTEIN"/>
    <property type="match status" value="1"/>
</dbReference>
<dbReference type="InterPro" id="IPR042263">
    <property type="entry name" value="DPH1/DPH2_1"/>
</dbReference>
<dbReference type="Gene3D" id="3.40.50.11840">
    <property type="entry name" value="Diphthamide synthesis DPH1/DPH2 domain 1"/>
    <property type="match status" value="1"/>
</dbReference>
<accession>A0A0N4YP31</accession>
<sequence>CCVDEIAAAHASCDAIVHYGDACLSSLTKNIPVKFVFGSLQCNLSGFHSVDKFLVADTSVPILLLTDACYSEKIVELEEIIRQLIPKERCLFVASLADPTQDFDSFDGSNLILCLGRVVPKAFCEAVSVQVCFVGDQKSPLIPLWLMMNTQCSSLVTYDPQSLSITQET</sequence>
<dbReference type="Proteomes" id="UP000271162">
    <property type="component" value="Unassembled WGS sequence"/>
</dbReference>
<dbReference type="STRING" id="27835.A0A0N4YP31"/>
<reference evidence="1 2" key="2">
    <citation type="submission" date="2018-11" db="EMBL/GenBank/DDBJ databases">
        <authorList>
            <consortium name="Pathogen Informatics"/>
        </authorList>
    </citation>
    <scope>NUCLEOTIDE SEQUENCE [LARGE SCALE GENOMIC DNA]</scope>
</reference>
<proteinExistence type="predicted"/>
<gene>
    <name evidence="1" type="ORF">NBR_LOCUS19003</name>
</gene>
<dbReference type="EMBL" id="UYSL01023834">
    <property type="protein sequence ID" value="VDL82732.1"/>
    <property type="molecule type" value="Genomic_DNA"/>
</dbReference>
<evidence type="ECO:0000313" key="1">
    <source>
        <dbReference type="EMBL" id="VDL82732.1"/>
    </source>
</evidence>
<name>A0A0N4YP31_NIPBR</name>
<dbReference type="InterPro" id="IPR016435">
    <property type="entry name" value="DPH1/DPH2"/>
</dbReference>
<dbReference type="WBParaSite" id="NBR_0001900201-mRNA-1">
    <property type="protein sequence ID" value="NBR_0001900201-mRNA-1"/>
    <property type="gene ID" value="NBR_0001900201"/>
</dbReference>
<evidence type="ECO:0000313" key="2">
    <source>
        <dbReference type="Proteomes" id="UP000271162"/>
    </source>
</evidence>